<name>A0A151SVT0_CAJCA</name>
<dbReference type="Gramene" id="C.cajan_13861.t">
    <property type="protein sequence ID" value="C.cajan_13861.t"/>
    <property type="gene ID" value="C.cajan_13861"/>
</dbReference>
<proteinExistence type="predicted"/>
<accession>A0A151SVT0</accession>
<dbReference type="EMBL" id="CM003612">
    <property type="protein sequence ID" value="KYP58862.1"/>
    <property type="molecule type" value="Genomic_DNA"/>
</dbReference>
<reference evidence="1 2" key="1">
    <citation type="journal article" date="2012" name="Nat. Biotechnol.">
        <title>Draft genome sequence of pigeonpea (Cajanus cajan), an orphan legume crop of resource-poor farmers.</title>
        <authorList>
            <person name="Varshney R.K."/>
            <person name="Chen W."/>
            <person name="Li Y."/>
            <person name="Bharti A.K."/>
            <person name="Saxena R.K."/>
            <person name="Schlueter J.A."/>
            <person name="Donoghue M.T."/>
            <person name="Azam S."/>
            <person name="Fan G."/>
            <person name="Whaley A.M."/>
            <person name="Farmer A.D."/>
            <person name="Sheridan J."/>
            <person name="Iwata A."/>
            <person name="Tuteja R."/>
            <person name="Penmetsa R.V."/>
            <person name="Wu W."/>
            <person name="Upadhyaya H.D."/>
            <person name="Yang S.P."/>
            <person name="Shah T."/>
            <person name="Saxena K.B."/>
            <person name="Michael T."/>
            <person name="McCombie W.R."/>
            <person name="Yang B."/>
            <person name="Zhang G."/>
            <person name="Yang H."/>
            <person name="Wang J."/>
            <person name="Spillane C."/>
            <person name="Cook D.R."/>
            <person name="May G.D."/>
            <person name="Xu X."/>
            <person name="Jackson S.A."/>
        </authorList>
    </citation>
    <scope>NUCLEOTIDE SEQUENCE [LARGE SCALE GENOMIC DNA]</scope>
    <source>
        <strain evidence="2">cv. Asha</strain>
    </source>
</reference>
<keyword evidence="2" id="KW-1185">Reference proteome</keyword>
<sequence length="83" mass="9731">MSTFANSSAIPMFNGENYRIGLSRMKFVLRSQSYRLLTLKREFELMKFIYQKVVEKIMALPERFEVKISAIEESCNLQTLTIT</sequence>
<protein>
    <submittedName>
        <fullName evidence="1">Uncharacterized protein</fullName>
    </submittedName>
</protein>
<organism evidence="1 2">
    <name type="scientific">Cajanus cajan</name>
    <name type="common">Pigeon pea</name>
    <name type="synonym">Cajanus indicus</name>
    <dbReference type="NCBI Taxonomy" id="3821"/>
    <lineage>
        <taxon>Eukaryota</taxon>
        <taxon>Viridiplantae</taxon>
        <taxon>Streptophyta</taxon>
        <taxon>Embryophyta</taxon>
        <taxon>Tracheophyta</taxon>
        <taxon>Spermatophyta</taxon>
        <taxon>Magnoliopsida</taxon>
        <taxon>eudicotyledons</taxon>
        <taxon>Gunneridae</taxon>
        <taxon>Pentapetalae</taxon>
        <taxon>rosids</taxon>
        <taxon>fabids</taxon>
        <taxon>Fabales</taxon>
        <taxon>Fabaceae</taxon>
        <taxon>Papilionoideae</taxon>
        <taxon>50 kb inversion clade</taxon>
        <taxon>NPAAA clade</taxon>
        <taxon>indigoferoid/millettioid clade</taxon>
        <taxon>Phaseoleae</taxon>
        <taxon>Cajanus</taxon>
    </lineage>
</organism>
<dbReference type="AlphaFoldDB" id="A0A151SVT0"/>
<gene>
    <name evidence="1" type="ORF">KK1_014283</name>
</gene>
<evidence type="ECO:0000313" key="1">
    <source>
        <dbReference type="EMBL" id="KYP58862.1"/>
    </source>
</evidence>
<dbReference type="Proteomes" id="UP000075243">
    <property type="component" value="Chromosome 10"/>
</dbReference>
<evidence type="ECO:0000313" key="2">
    <source>
        <dbReference type="Proteomes" id="UP000075243"/>
    </source>
</evidence>